<evidence type="ECO:0000256" key="1">
    <source>
        <dbReference type="SAM" id="SignalP"/>
    </source>
</evidence>
<dbReference type="Proteomes" id="UP000235777">
    <property type="component" value="Unassembled WGS sequence"/>
</dbReference>
<gene>
    <name evidence="3" type="ORF">C0Z20_13010</name>
</gene>
<feature type="chain" id="PRO_5014666549" description="Surface-adhesin protein E-like domain-containing protein" evidence="1">
    <location>
        <begin position="23"/>
        <end position="130"/>
    </location>
</feature>
<evidence type="ECO:0000313" key="3">
    <source>
        <dbReference type="EMBL" id="PMS36390.1"/>
    </source>
</evidence>
<evidence type="ECO:0000313" key="4">
    <source>
        <dbReference type="Proteomes" id="UP000235777"/>
    </source>
</evidence>
<protein>
    <recommendedName>
        <fullName evidence="2">Surface-adhesin protein E-like domain-containing protein</fullName>
    </recommendedName>
</protein>
<proteinExistence type="predicted"/>
<dbReference type="AlphaFoldDB" id="A0A2N7X464"/>
<keyword evidence="1" id="KW-0732">Signal</keyword>
<dbReference type="EMBL" id="PNYC01000007">
    <property type="protein sequence ID" value="PMS36390.1"/>
    <property type="molecule type" value="Genomic_DNA"/>
</dbReference>
<keyword evidence="4" id="KW-1185">Reference proteome</keyword>
<feature type="signal peptide" evidence="1">
    <location>
        <begin position="1"/>
        <end position="22"/>
    </location>
</feature>
<dbReference type="STRING" id="863227.GCA_000373005_05068"/>
<organism evidence="3 4">
    <name type="scientific">Trinickia symbiotica</name>
    <dbReference type="NCBI Taxonomy" id="863227"/>
    <lineage>
        <taxon>Bacteria</taxon>
        <taxon>Pseudomonadati</taxon>
        <taxon>Pseudomonadota</taxon>
        <taxon>Betaproteobacteria</taxon>
        <taxon>Burkholderiales</taxon>
        <taxon>Burkholderiaceae</taxon>
        <taxon>Trinickia</taxon>
    </lineage>
</organism>
<reference evidence="3 4" key="1">
    <citation type="submission" date="2018-01" db="EMBL/GenBank/DDBJ databases">
        <title>Whole genome analyses suggest that Burkholderia sensu lato contains two further novel genera in the rhizoxinica-symbiotica group Mycetohabitans gen. nov., and Trinickia gen. nov.: implications for the evolution of diazotrophy and nodulation in the Burkholderiaceae.</title>
        <authorList>
            <person name="Estrada-de los Santos P."/>
            <person name="Palmer M."/>
            <person name="Chavez-Ramirez B."/>
            <person name="Beukes C."/>
            <person name="Steenkamp E.T."/>
            <person name="Hirsch A.M."/>
            <person name="Manyaka P."/>
            <person name="Maluk M."/>
            <person name="Lafos M."/>
            <person name="Crook M."/>
            <person name="Gross E."/>
            <person name="Simon M.F."/>
            <person name="Bueno dos Reis Junior F."/>
            <person name="Poole P.S."/>
            <person name="Venter S.N."/>
            <person name="James E.K."/>
        </authorList>
    </citation>
    <scope>NUCLEOTIDE SEQUENCE [LARGE SCALE GENOMIC DNA]</scope>
    <source>
        <strain evidence="3 4">JPY 581</strain>
    </source>
</reference>
<dbReference type="Pfam" id="PF16747">
    <property type="entry name" value="Adhesin_E"/>
    <property type="match status" value="1"/>
</dbReference>
<comment type="caution">
    <text evidence="3">The sequence shown here is derived from an EMBL/GenBank/DDBJ whole genome shotgun (WGS) entry which is preliminary data.</text>
</comment>
<sequence length="130" mass="14292">MKLLRRLLICFVALAASSQSDAAQWVHLASERDLSYEVDMDSVKSGPDGYLEYVGKTLWKVPAMLSGATKPVAVSITRYQIDCDHKAWRAIDTNYMTAEGEPAGKAQPKDAAWTPIGPGTVVDLMFRKVC</sequence>
<dbReference type="InterPro" id="IPR031939">
    <property type="entry name" value="Adhesin_E-like"/>
</dbReference>
<accession>A0A2N7X464</accession>
<name>A0A2N7X464_9BURK</name>
<evidence type="ECO:0000259" key="2">
    <source>
        <dbReference type="Pfam" id="PF16747"/>
    </source>
</evidence>
<feature type="domain" description="Surface-adhesin protein E-like" evidence="2">
    <location>
        <begin position="25"/>
        <end position="130"/>
    </location>
</feature>